<keyword evidence="2" id="KW-1185">Reference proteome</keyword>
<evidence type="ECO:0008006" key="3">
    <source>
        <dbReference type="Google" id="ProtNLM"/>
    </source>
</evidence>
<organism evidence="1 2">
    <name type="scientific">Ramlibacter pinisoli</name>
    <dbReference type="NCBI Taxonomy" id="2682844"/>
    <lineage>
        <taxon>Bacteria</taxon>
        <taxon>Pseudomonadati</taxon>
        <taxon>Pseudomonadota</taxon>
        <taxon>Betaproteobacteria</taxon>
        <taxon>Burkholderiales</taxon>
        <taxon>Comamonadaceae</taxon>
        <taxon>Ramlibacter</taxon>
    </lineage>
</organism>
<comment type="caution">
    <text evidence="1">The sequence shown here is derived from an EMBL/GenBank/DDBJ whole genome shotgun (WGS) entry which is preliminary data.</text>
</comment>
<dbReference type="PANTHER" id="PTHR35609:SF1">
    <property type="entry name" value="MACRO DOMAIN-CONTAINING PROTEIN"/>
    <property type="match status" value="1"/>
</dbReference>
<dbReference type="Proteomes" id="UP000469385">
    <property type="component" value="Unassembled WGS sequence"/>
</dbReference>
<proteinExistence type="predicted"/>
<evidence type="ECO:0000313" key="2">
    <source>
        <dbReference type="Proteomes" id="UP000469385"/>
    </source>
</evidence>
<protein>
    <recommendedName>
        <fullName evidence="3">Macro domain-containing protein</fullName>
    </recommendedName>
</protein>
<dbReference type="AlphaFoldDB" id="A0A6N8IVI0"/>
<name>A0A6N8IVI0_9BURK</name>
<dbReference type="EMBL" id="WSEL01000009">
    <property type="protein sequence ID" value="MVQ30954.1"/>
    <property type="molecule type" value="Genomic_DNA"/>
</dbReference>
<gene>
    <name evidence="1" type="ORF">GON04_15955</name>
</gene>
<accession>A0A6N8IVI0</accession>
<dbReference type="RefSeq" id="WP_157399056.1">
    <property type="nucleotide sequence ID" value="NZ_WSEL01000009.1"/>
</dbReference>
<evidence type="ECO:0000313" key="1">
    <source>
        <dbReference type="EMBL" id="MVQ30954.1"/>
    </source>
</evidence>
<dbReference type="PANTHER" id="PTHR35609">
    <property type="entry name" value="MACRO DOMAIN-CONTAINING PROTEIN"/>
    <property type="match status" value="1"/>
</dbReference>
<reference evidence="1 2" key="1">
    <citation type="submission" date="2019-12" db="EMBL/GenBank/DDBJ databases">
        <authorList>
            <person name="Huq M.A."/>
        </authorList>
    </citation>
    <scope>NUCLEOTIDE SEQUENCE [LARGE SCALE GENOMIC DNA]</scope>
    <source>
        <strain evidence="1 2">MAH-25</strain>
    </source>
</reference>
<sequence length="335" mass="36202">MNWFQAITGFPEGTYEATQGRLRVVMGQLASDASARSFRVGSLETPTLGDLRARTAHLADAGRTRVSILQGDARMLHAHPEGAGALFQVASQFNLLEMVHPDVSPEDGVARYELDRTQGPACAIAAGAGTIFRNYLVRFPDGTIGQTRERQIDCLRDLGAALGDADGHPWRMQNGYALFTAEGLSSVDRQLAGADAGRLDELRGLLRIGLHWDVGLTDVEPGPTVSQAFCSALPVSYNRIAATDLWARFATLVLEAAYEATLQAGRLATARGGSNRVFLTRLGGGAFGNQAAWIDQAMRRALELARAWGLDVRVVSYGPPDHDLQRLVREFGEPT</sequence>